<evidence type="ECO:0000313" key="1">
    <source>
        <dbReference type="EMBL" id="AOY74733.1"/>
    </source>
</evidence>
<proteinExistence type="predicted"/>
<dbReference type="RefSeq" id="WP_070963648.1">
    <property type="nucleotide sequence ID" value="NZ_CP020559.1"/>
</dbReference>
<reference evidence="1 2" key="1">
    <citation type="submission" date="2016-10" db="EMBL/GenBank/DDBJ databases">
        <title>Complete Genome Sequence of Acetogen Clostridium formicoaceticum ATCC 27076.</title>
        <authorList>
            <person name="Bao T."/>
            <person name="Cheng C."/>
            <person name="Zhao J."/>
            <person name="Yang S.-T."/>
            <person name="Wang J."/>
            <person name="Wang M."/>
        </authorList>
    </citation>
    <scope>NUCLEOTIDE SEQUENCE [LARGE SCALE GENOMIC DNA]</scope>
    <source>
        <strain evidence="1 2">ATCC 27076</strain>
    </source>
</reference>
<evidence type="ECO:0000313" key="2">
    <source>
        <dbReference type="Proteomes" id="UP000177894"/>
    </source>
</evidence>
<organism evidence="1 2">
    <name type="scientific">Clostridium formicaceticum</name>
    <dbReference type="NCBI Taxonomy" id="1497"/>
    <lineage>
        <taxon>Bacteria</taxon>
        <taxon>Bacillati</taxon>
        <taxon>Bacillota</taxon>
        <taxon>Clostridia</taxon>
        <taxon>Eubacteriales</taxon>
        <taxon>Clostridiaceae</taxon>
        <taxon>Clostridium</taxon>
    </lineage>
</organism>
<gene>
    <name evidence="1" type="ORF">BJL90_01445</name>
</gene>
<protein>
    <submittedName>
        <fullName evidence="1">Uncharacterized protein</fullName>
    </submittedName>
</protein>
<accession>A0ABN4T3K0</accession>
<sequence>MRIENMVKIDGSTANQLLEAFLNSNQTIAKIRNTTYVKMPVTDEVDLLYNQYQYNESPYPLDGKHNLEFAGVWNHATKTIYEPQYSLRSLLENGGEITTVSKEEIESLIEKEVFKRVENYVNENYEPLKQAVTDEMKENHYSIWRTEHIGQSFVEEWSTETMDYFLPDVSIKLEESSFMNYIVGGERRSQVIDEFEKQYHEKYGEKLGLYIMEFEAVNSKLQEIQNDPTNPMHKQKKIIKIMKDQDCQTVNLTINKNNTLFTFKTTASPLKYFGRYISTYHIQAQDRRKFEQLFGRHESYTLDDIAKITYGKRVLYQDEKLLPQTEISTLASIKAKGIRSNQNQTLEGRGHREDIER</sequence>
<name>A0ABN4T3K0_9CLOT</name>
<keyword evidence="2" id="KW-1185">Reference proteome</keyword>
<dbReference type="EMBL" id="CP017603">
    <property type="protein sequence ID" value="AOY74733.1"/>
    <property type="molecule type" value="Genomic_DNA"/>
</dbReference>
<dbReference type="Proteomes" id="UP000177894">
    <property type="component" value="Chromosome"/>
</dbReference>